<dbReference type="InterPro" id="IPR036046">
    <property type="entry name" value="Acylphosphatase-like_dom_sf"/>
</dbReference>
<dbReference type="EMBL" id="JAGGJQ010000007">
    <property type="protein sequence ID" value="MBP1840582.1"/>
    <property type="molecule type" value="Genomic_DNA"/>
</dbReference>
<gene>
    <name evidence="2" type="ORF">J2Z56_002512</name>
    <name evidence="3" type="ORF">J2Z57_002457</name>
</gene>
<reference evidence="2" key="1">
    <citation type="submission" date="2021-03" db="EMBL/GenBank/DDBJ databases">
        <title>Genomic Encyclopedia of Type Strains, Phase IV (KMG-IV): sequencing the most valuable type-strain genomes for metagenomic binning, comparative biology and taxonomic classification.</title>
        <authorList>
            <person name="Goeker M."/>
        </authorList>
    </citation>
    <scope>NUCLEOTIDE SEQUENCE</scope>
    <source>
        <strain evidence="2">DSM 15523</strain>
        <strain evidence="3 5">DSM 16476</strain>
    </source>
</reference>
<dbReference type="AlphaFoldDB" id="A0A9X0YNP9"/>
<dbReference type="SMART" id="SM01034">
    <property type="entry name" value="BLUF"/>
    <property type="match status" value="1"/>
</dbReference>
<proteinExistence type="predicted"/>
<dbReference type="OrthoDB" id="1122028at2"/>
<sequence>MYQLNYHSKSVSELELNQLEHILETANVVNANKDVSGCLVYYNSSFVQILEGNKKDVLDVFEKIKTDNRHHSITLLWENYVDKRYFNKWSMAFHSPEDQFSTQFVNNLLMLSSFSEKNSGSLRSFWGHVRRVLESDSNQNIEA</sequence>
<evidence type="ECO:0000259" key="1">
    <source>
        <dbReference type="PROSITE" id="PS50925"/>
    </source>
</evidence>
<dbReference type="GO" id="GO:0071949">
    <property type="term" value="F:FAD binding"/>
    <property type="evidence" value="ECO:0007669"/>
    <property type="project" value="InterPro"/>
</dbReference>
<dbReference type="RefSeq" id="WP_057779983.1">
    <property type="nucleotide sequence ID" value="NZ_JAGGJQ010000007.1"/>
</dbReference>
<dbReference type="SUPFAM" id="SSF54975">
    <property type="entry name" value="Acylphosphatase/BLUF domain-like"/>
    <property type="match status" value="1"/>
</dbReference>
<comment type="caution">
    <text evidence="2">The sequence shown here is derived from an EMBL/GenBank/DDBJ whole genome shotgun (WGS) entry which is preliminary data.</text>
</comment>
<dbReference type="Gene3D" id="3.30.70.100">
    <property type="match status" value="1"/>
</dbReference>
<dbReference type="Pfam" id="PF04940">
    <property type="entry name" value="BLUF"/>
    <property type="match status" value="1"/>
</dbReference>
<dbReference type="EMBL" id="JAUSUU010000007">
    <property type="protein sequence ID" value="MDQ0336005.1"/>
    <property type="molecule type" value="Genomic_DNA"/>
</dbReference>
<dbReference type="Proteomes" id="UP001138672">
    <property type="component" value="Unassembled WGS sequence"/>
</dbReference>
<name>A0A9X0YNP9_9FLAO</name>
<dbReference type="PROSITE" id="PS50925">
    <property type="entry name" value="BLUF"/>
    <property type="match status" value="1"/>
</dbReference>
<evidence type="ECO:0000313" key="3">
    <source>
        <dbReference type="EMBL" id="MDQ0336005.1"/>
    </source>
</evidence>
<dbReference type="Proteomes" id="UP001231587">
    <property type="component" value="Unassembled WGS sequence"/>
</dbReference>
<feature type="domain" description="BLUF" evidence="1">
    <location>
        <begin position="1"/>
        <end position="92"/>
    </location>
</feature>
<dbReference type="GO" id="GO:0009882">
    <property type="term" value="F:blue light photoreceptor activity"/>
    <property type="evidence" value="ECO:0007669"/>
    <property type="project" value="InterPro"/>
</dbReference>
<organism evidence="2 4">
    <name type="scientific">Formosa algae</name>
    <dbReference type="NCBI Taxonomy" id="225843"/>
    <lineage>
        <taxon>Bacteria</taxon>
        <taxon>Pseudomonadati</taxon>
        <taxon>Bacteroidota</taxon>
        <taxon>Flavobacteriia</taxon>
        <taxon>Flavobacteriales</taxon>
        <taxon>Flavobacteriaceae</taxon>
        <taxon>Formosa</taxon>
    </lineage>
</organism>
<dbReference type="InterPro" id="IPR007024">
    <property type="entry name" value="BLUF_domain"/>
</dbReference>
<evidence type="ECO:0000313" key="5">
    <source>
        <dbReference type="Proteomes" id="UP001231587"/>
    </source>
</evidence>
<evidence type="ECO:0000313" key="2">
    <source>
        <dbReference type="EMBL" id="MBP1840582.1"/>
    </source>
</evidence>
<keyword evidence="5" id="KW-1185">Reference proteome</keyword>
<accession>A0A9X0YNP9</accession>
<protein>
    <recommendedName>
        <fullName evidence="1">BLUF domain-containing protein</fullName>
    </recommendedName>
</protein>
<evidence type="ECO:0000313" key="4">
    <source>
        <dbReference type="Proteomes" id="UP001138672"/>
    </source>
</evidence>